<name>A0A396SA60_9BACL</name>
<sequence length="93" mass="11176">MFTHQNRLRKILLPRLYIEKEMEYRRKLRNISTDYIVKKVFPNGPIQTYPDVLQYMLSGEMKLFVKRTLTNYIDFGQPYIEIQAMGSKLNSIQ</sequence>
<reference evidence="1 2" key="1">
    <citation type="submission" date="2018-08" db="EMBL/GenBank/DDBJ databases">
        <title>Lysinibacillus sp. YLB-03 draft genome sequence.</title>
        <authorList>
            <person name="Yu L."/>
        </authorList>
    </citation>
    <scope>NUCLEOTIDE SEQUENCE [LARGE SCALE GENOMIC DNA]</scope>
    <source>
        <strain evidence="1 2">YLB-03</strain>
    </source>
</reference>
<comment type="caution">
    <text evidence="1">The sequence shown here is derived from an EMBL/GenBank/DDBJ whole genome shotgun (WGS) entry which is preliminary data.</text>
</comment>
<evidence type="ECO:0000313" key="2">
    <source>
        <dbReference type="Proteomes" id="UP000265692"/>
    </source>
</evidence>
<protein>
    <submittedName>
        <fullName evidence="1">Uncharacterized protein</fullName>
    </submittedName>
</protein>
<organism evidence="1 2">
    <name type="scientific">Ureibacillus yapensis</name>
    <dbReference type="NCBI Taxonomy" id="2304605"/>
    <lineage>
        <taxon>Bacteria</taxon>
        <taxon>Bacillati</taxon>
        <taxon>Bacillota</taxon>
        <taxon>Bacilli</taxon>
        <taxon>Bacillales</taxon>
        <taxon>Caryophanaceae</taxon>
        <taxon>Ureibacillus</taxon>
    </lineage>
</organism>
<dbReference type="EMBL" id="QWEI01000002">
    <property type="protein sequence ID" value="RHW38211.1"/>
    <property type="molecule type" value="Genomic_DNA"/>
</dbReference>
<accession>A0A396SA60</accession>
<dbReference type="AlphaFoldDB" id="A0A396SA60"/>
<gene>
    <name evidence="1" type="ORF">D1B33_04805</name>
</gene>
<evidence type="ECO:0000313" key="1">
    <source>
        <dbReference type="EMBL" id="RHW38211.1"/>
    </source>
</evidence>
<dbReference type="Proteomes" id="UP000265692">
    <property type="component" value="Unassembled WGS sequence"/>
</dbReference>
<keyword evidence="2" id="KW-1185">Reference proteome</keyword>
<proteinExistence type="predicted"/>